<sequence length="158" mass="18491">MKLPRYLEDLYQTYPTIIVKAVKDKHNYLHYNSYSTPKRGRYCNHARPNGSCFYVCVERVLQEQETLQLLFLQASMEDLIVAVESNLQHISCVTEAYCRFIKHVANLFNRINALFQSNRNLIAELQAESPLRCPLQNFVQYSTLERDDINPTDPRVNC</sequence>
<dbReference type="VEuPathDB" id="VectorBase:HLOH_054167"/>
<evidence type="ECO:0000313" key="2">
    <source>
        <dbReference type="Proteomes" id="UP000821853"/>
    </source>
</evidence>
<dbReference type="AlphaFoldDB" id="A0A9J6GMN9"/>
<evidence type="ECO:0000313" key="1">
    <source>
        <dbReference type="EMBL" id="KAH9375420.1"/>
    </source>
</evidence>
<proteinExistence type="predicted"/>
<name>A0A9J6GMN9_HAELO</name>
<keyword evidence="2" id="KW-1185">Reference proteome</keyword>
<organism evidence="1 2">
    <name type="scientific">Haemaphysalis longicornis</name>
    <name type="common">Bush tick</name>
    <dbReference type="NCBI Taxonomy" id="44386"/>
    <lineage>
        <taxon>Eukaryota</taxon>
        <taxon>Metazoa</taxon>
        <taxon>Ecdysozoa</taxon>
        <taxon>Arthropoda</taxon>
        <taxon>Chelicerata</taxon>
        <taxon>Arachnida</taxon>
        <taxon>Acari</taxon>
        <taxon>Parasitiformes</taxon>
        <taxon>Ixodida</taxon>
        <taxon>Ixodoidea</taxon>
        <taxon>Ixodidae</taxon>
        <taxon>Haemaphysalinae</taxon>
        <taxon>Haemaphysalis</taxon>
    </lineage>
</organism>
<dbReference type="EMBL" id="JABSTR010000007">
    <property type="protein sequence ID" value="KAH9375420.1"/>
    <property type="molecule type" value="Genomic_DNA"/>
</dbReference>
<gene>
    <name evidence="1" type="ORF">HPB48_012100</name>
</gene>
<protein>
    <submittedName>
        <fullName evidence="1">Uncharacterized protein</fullName>
    </submittedName>
</protein>
<dbReference type="Proteomes" id="UP000821853">
    <property type="component" value="Chromosome 5"/>
</dbReference>
<comment type="caution">
    <text evidence="1">The sequence shown here is derived from an EMBL/GenBank/DDBJ whole genome shotgun (WGS) entry which is preliminary data.</text>
</comment>
<reference evidence="1 2" key="1">
    <citation type="journal article" date="2020" name="Cell">
        <title>Large-Scale Comparative Analyses of Tick Genomes Elucidate Their Genetic Diversity and Vector Capacities.</title>
        <authorList>
            <consortium name="Tick Genome and Microbiome Consortium (TIGMIC)"/>
            <person name="Jia N."/>
            <person name="Wang J."/>
            <person name="Shi W."/>
            <person name="Du L."/>
            <person name="Sun Y."/>
            <person name="Zhan W."/>
            <person name="Jiang J.F."/>
            <person name="Wang Q."/>
            <person name="Zhang B."/>
            <person name="Ji P."/>
            <person name="Bell-Sakyi L."/>
            <person name="Cui X.M."/>
            <person name="Yuan T.T."/>
            <person name="Jiang B.G."/>
            <person name="Yang W.F."/>
            <person name="Lam T.T."/>
            <person name="Chang Q.C."/>
            <person name="Ding S.J."/>
            <person name="Wang X.J."/>
            <person name="Zhu J.G."/>
            <person name="Ruan X.D."/>
            <person name="Zhao L."/>
            <person name="Wei J.T."/>
            <person name="Ye R.Z."/>
            <person name="Que T.C."/>
            <person name="Du C.H."/>
            <person name="Zhou Y.H."/>
            <person name="Cheng J.X."/>
            <person name="Dai P.F."/>
            <person name="Guo W.B."/>
            <person name="Han X.H."/>
            <person name="Huang E.J."/>
            <person name="Li L.F."/>
            <person name="Wei W."/>
            <person name="Gao Y.C."/>
            <person name="Liu J.Z."/>
            <person name="Shao H.Z."/>
            <person name="Wang X."/>
            <person name="Wang C.C."/>
            <person name="Yang T.C."/>
            <person name="Huo Q.B."/>
            <person name="Li W."/>
            <person name="Chen H.Y."/>
            <person name="Chen S.E."/>
            <person name="Zhou L.G."/>
            <person name="Ni X.B."/>
            <person name="Tian J.H."/>
            <person name="Sheng Y."/>
            <person name="Liu T."/>
            <person name="Pan Y.S."/>
            <person name="Xia L.Y."/>
            <person name="Li J."/>
            <person name="Zhao F."/>
            <person name="Cao W.C."/>
        </authorList>
    </citation>
    <scope>NUCLEOTIDE SEQUENCE [LARGE SCALE GENOMIC DNA]</scope>
    <source>
        <strain evidence="1">HaeL-2018</strain>
    </source>
</reference>
<accession>A0A9J6GMN9</accession>